<accession>A0A9P8UJ05</accession>
<dbReference type="EMBL" id="JAGPXC010000005">
    <property type="protein sequence ID" value="KAH6653110.1"/>
    <property type="molecule type" value="Genomic_DNA"/>
</dbReference>
<evidence type="ECO:0000313" key="2">
    <source>
        <dbReference type="EMBL" id="KAH6653110.1"/>
    </source>
</evidence>
<dbReference type="GeneID" id="70129109"/>
<protein>
    <submittedName>
        <fullName evidence="2">Uncharacterized protein</fullName>
    </submittedName>
</protein>
<evidence type="ECO:0000313" key="3">
    <source>
        <dbReference type="Proteomes" id="UP000758603"/>
    </source>
</evidence>
<dbReference type="AlphaFoldDB" id="A0A9P8UJ05"/>
<organism evidence="2 3">
    <name type="scientific">Truncatella angustata</name>
    <dbReference type="NCBI Taxonomy" id="152316"/>
    <lineage>
        <taxon>Eukaryota</taxon>
        <taxon>Fungi</taxon>
        <taxon>Dikarya</taxon>
        <taxon>Ascomycota</taxon>
        <taxon>Pezizomycotina</taxon>
        <taxon>Sordariomycetes</taxon>
        <taxon>Xylariomycetidae</taxon>
        <taxon>Amphisphaeriales</taxon>
        <taxon>Sporocadaceae</taxon>
        <taxon>Truncatella</taxon>
    </lineage>
</organism>
<keyword evidence="3" id="KW-1185">Reference proteome</keyword>
<reference evidence="2" key="1">
    <citation type="journal article" date="2021" name="Nat. Commun.">
        <title>Genetic determinants of endophytism in the Arabidopsis root mycobiome.</title>
        <authorList>
            <person name="Mesny F."/>
            <person name="Miyauchi S."/>
            <person name="Thiergart T."/>
            <person name="Pickel B."/>
            <person name="Atanasova L."/>
            <person name="Karlsson M."/>
            <person name="Huettel B."/>
            <person name="Barry K.W."/>
            <person name="Haridas S."/>
            <person name="Chen C."/>
            <person name="Bauer D."/>
            <person name="Andreopoulos W."/>
            <person name="Pangilinan J."/>
            <person name="LaButti K."/>
            <person name="Riley R."/>
            <person name="Lipzen A."/>
            <person name="Clum A."/>
            <person name="Drula E."/>
            <person name="Henrissat B."/>
            <person name="Kohler A."/>
            <person name="Grigoriev I.V."/>
            <person name="Martin F.M."/>
            <person name="Hacquard S."/>
        </authorList>
    </citation>
    <scope>NUCLEOTIDE SEQUENCE</scope>
    <source>
        <strain evidence="2">MPI-SDFR-AT-0073</strain>
    </source>
</reference>
<name>A0A9P8UJ05_9PEZI</name>
<comment type="caution">
    <text evidence="2">The sequence shown here is derived from an EMBL/GenBank/DDBJ whole genome shotgun (WGS) entry which is preliminary data.</text>
</comment>
<feature type="region of interest" description="Disordered" evidence="1">
    <location>
        <begin position="1"/>
        <end position="24"/>
    </location>
</feature>
<sequence>MNHIDVTTSPPKDGSTEAHSVQRAKSVLKWSDKRNPAEEVVRDHISIIDRRWVGLCQGLESFNMSFSRNNDQISESSVVDLAQSKVSSVFNYASGVKRRTFQDTISHKFGTSRRGVNDAAAFVPRLALLPPETDFKDMIVYFPGAKLPLWYDWKMIPPTL</sequence>
<feature type="compositionally biased region" description="Polar residues" evidence="1">
    <location>
        <begin position="1"/>
        <end position="10"/>
    </location>
</feature>
<dbReference type="RefSeq" id="XP_045957387.1">
    <property type="nucleotide sequence ID" value="XM_046100217.1"/>
</dbReference>
<gene>
    <name evidence="2" type="ORF">BKA67DRAFT_536804</name>
</gene>
<proteinExistence type="predicted"/>
<evidence type="ECO:0000256" key="1">
    <source>
        <dbReference type="SAM" id="MobiDB-lite"/>
    </source>
</evidence>
<dbReference type="Proteomes" id="UP000758603">
    <property type="component" value="Unassembled WGS sequence"/>
</dbReference>